<dbReference type="EMBL" id="KV907059">
    <property type="protein sequence ID" value="OON13855.1"/>
    <property type="molecule type" value="Genomic_DNA"/>
</dbReference>
<keyword evidence="5" id="KW-1185">Reference proteome</keyword>
<dbReference type="AlphaFoldDB" id="A0A1S8WHC7"/>
<evidence type="ECO:0000256" key="2">
    <source>
        <dbReference type="ARBA" id="ARBA00022737"/>
    </source>
</evidence>
<sequence length="770" mass="86109">MAEFQKEHVRAVSRNFVELLQHDQFLDVTVTLHGFELKSNRLLLSASSGYFRSLFDFYENQSSGTAHYDISSEYLTVKGFQFIIRFLHSLGQDWEVIPAEDYELIYAAASFLQVHSLQCLLSDLIVHSLTPSSVLDALRLASVFDDRHLHTQSMMLLLNKFHLIDVFSEEFLQLSEDRIRAIFLSDQVNVPSESFMVEALLSWVSFDVEERMDFFRQMFTRLIRLSLVKAADLKAIATDTRFAKASGAIDLLLQAYRSLSGIPTTPELDVTLATSGLQTTSARIGTAFRIYAIGGLEDLGVQVALSVDEYRTPPFYSFDTALLQSKPHVNPGEPCRVYHAVASSLSWIYITGGESEDGEIIDHCSKYSLTEKKWFPMASLDAPRSHHSLVSVETFLYGFGGYRMDWSTGYTLPTDSIFVYDAIFNRWTQSVHKLPFVAVDMGAVLLPSKRMIMLAGGLQEHGDEMRPSNNVILYDPAEDGNACFITLPNLPLPLTGVALAYDEISDHVFACGGKSDPAHATQPGFVRGDISGHVLQFSFDTHCWSTVAALDCPRYHATALIHDSKLFILGGITEDDTAEFIGRLLYDELKSLSESTDQSSSHNLAEEAPDLLTVRDPGFILHHLFSPNYRRPDLLYHPYRPCHFIEAVSILRQTEASGDPTTSSILDPTPAPRLKRCRFPVEVYDTQQPWFGRCLAHLIMVSESETTPVIPRSIEKDLELASSPPTARPIQKLSKDVINRIAAGEVIQRPANAVKELLENCLDAGSTQIQ</sequence>
<keyword evidence="2" id="KW-0677">Repeat</keyword>
<dbReference type="SMART" id="SM00225">
    <property type="entry name" value="BTB"/>
    <property type="match status" value="1"/>
</dbReference>
<feature type="non-terminal residue" evidence="4">
    <location>
        <position position="770"/>
    </location>
</feature>
<dbReference type="PROSITE" id="PS50097">
    <property type="entry name" value="BTB"/>
    <property type="match status" value="1"/>
</dbReference>
<dbReference type="PANTHER" id="PTHR45632">
    <property type="entry name" value="LD33804P"/>
    <property type="match status" value="1"/>
</dbReference>
<dbReference type="SUPFAM" id="SSF117281">
    <property type="entry name" value="Kelch motif"/>
    <property type="match status" value="1"/>
</dbReference>
<dbReference type="InterPro" id="IPR015915">
    <property type="entry name" value="Kelch-typ_b-propeller"/>
</dbReference>
<dbReference type="SUPFAM" id="SSF54695">
    <property type="entry name" value="POZ domain"/>
    <property type="match status" value="1"/>
</dbReference>
<dbReference type="SMART" id="SM00875">
    <property type="entry name" value="BACK"/>
    <property type="match status" value="1"/>
</dbReference>
<dbReference type="PANTHER" id="PTHR45632:SF3">
    <property type="entry name" value="KELCH-LIKE PROTEIN 32"/>
    <property type="match status" value="1"/>
</dbReference>
<dbReference type="SUPFAM" id="SSF55874">
    <property type="entry name" value="ATPase domain of HSP90 chaperone/DNA topoisomerase II/histidine kinase"/>
    <property type="match status" value="1"/>
</dbReference>
<evidence type="ECO:0000313" key="4">
    <source>
        <dbReference type="EMBL" id="OON13855.1"/>
    </source>
</evidence>
<dbReference type="InterPro" id="IPR011705">
    <property type="entry name" value="BACK"/>
</dbReference>
<keyword evidence="1" id="KW-0880">Kelch repeat</keyword>
<reference evidence="4 5" key="1">
    <citation type="submission" date="2015-03" db="EMBL/GenBank/DDBJ databases">
        <title>Draft genome of the nematode, Opisthorchis viverrini.</title>
        <authorList>
            <person name="Mitreva M."/>
        </authorList>
    </citation>
    <scope>NUCLEOTIDE SEQUENCE [LARGE SCALE GENOMIC DNA]</scope>
    <source>
        <strain evidence="4">Khon Kaen</strain>
    </source>
</reference>
<dbReference type="Pfam" id="PF00651">
    <property type="entry name" value="BTB"/>
    <property type="match status" value="1"/>
</dbReference>
<dbReference type="Gene3D" id="2.120.10.80">
    <property type="entry name" value="Kelch-type beta propeller"/>
    <property type="match status" value="1"/>
</dbReference>
<accession>A0A1S8WHC7</accession>
<organism evidence="4 5">
    <name type="scientific">Opisthorchis viverrini</name>
    <name type="common">Southeast Asian liver fluke</name>
    <dbReference type="NCBI Taxonomy" id="6198"/>
    <lineage>
        <taxon>Eukaryota</taxon>
        <taxon>Metazoa</taxon>
        <taxon>Spiralia</taxon>
        <taxon>Lophotrochozoa</taxon>
        <taxon>Platyhelminthes</taxon>
        <taxon>Trematoda</taxon>
        <taxon>Digenea</taxon>
        <taxon>Opisthorchiida</taxon>
        <taxon>Opisthorchiata</taxon>
        <taxon>Opisthorchiidae</taxon>
        <taxon>Opisthorchis</taxon>
    </lineage>
</organism>
<evidence type="ECO:0000313" key="5">
    <source>
        <dbReference type="Proteomes" id="UP000243686"/>
    </source>
</evidence>
<gene>
    <name evidence="4" type="ORF">X801_10362</name>
</gene>
<dbReference type="Pfam" id="PF24981">
    <property type="entry name" value="Beta-prop_ATRN-LZTR1"/>
    <property type="match status" value="1"/>
</dbReference>
<dbReference type="Gene3D" id="1.25.40.420">
    <property type="match status" value="1"/>
</dbReference>
<dbReference type="Gene3D" id="3.30.565.10">
    <property type="entry name" value="Histidine kinase-like ATPase, C-terminal domain"/>
    <property type="match status" value="1"/>
</dbReference>
<name>A0A1S8WHC7_OPIVI</name>
<dbReference type="InterPro" id="IPR056737">
    <property type="entry name" value="Beta-prop_ATRN-MKLN-like"/>
</dbReference>
<dbReference type="InterPro" id="IPR036890">
    <property type="entry name" value="HATPase_C_sf"/>
</dbReference>
<dbReference type="Pfam" id="PF07707">
    <property type="entry name" value="BACK"/>
    <property type="match status" value="1"/>
</dbReference>
<dbReference type="InterPro" id="IPR000210">
    <property type="entry name" value="BTB/POZ_dom"/>
</dbReference>
<protein>
    <submittedName>
        <fullName evidence="4">Kelch repeat protein</fullName>
    </submittedName>
</protein>
<proteinExistence type="predicted"/>
<dbReference type="SMART" id="SM00612">
    <property type="entry name" value="Kelch"/>
    <property type="match status" value="2"/>
</dbReference>
<dbReference type="InterPro" id="IPR011333">
    <property type="entry name" value="SKP1/BTB/POZ_sf"/>
</dbReference>
<dbReference type="Gene3D" id="3.30.710.10">
    <property type="entry name" value="Potassium Channel Kv1.1, Chain A"/>
    <property type="match status" value="1"/>
</dbReference>
<evidence type="ECO:0000259" key="3">
    <source>
        <dbReference type="PROSITE" id="PS50097"/>
    </source>
</evidence>
<evidence type="ECO:0000256" key="1">
    <source>
        <dbReference type="ARBA" id="ARBA00022441"/>
    </source>
</evidence>
<dbReference type="Proteomes" id="UP000243686">
    <property type="component" value="Unassembled WGS sequence"/>
</dbReference>
<dbReference type="InterPro" id="IPR006652">
    <property type="entry name" value="Kelch_1"/>
</dbReference>
<feature type="domain" description="BTB" evidence="3">
    <location>
        <begin position="26"/>
        <end position="89"/>
    </location>
</feature>